<reference evidence="7 8" key="3">
    <citation type="journal article" date="2017" name="Mol. Plant Pathol.">
        <title>A gapless genome sequence of the fungus Botrytis cinerea.</title>
        <authorList>
            <person name="Van Kan J.A."/>
            <person name="Stassen J.H."/>
            <person name="Mosbach A."/>
            <person name="Van Der Lee T.A."/>
            <person name="Faino L."/>
            <person name="Farmer A.D."/>
            <person name="Papasotiriou D.G."/>
            <person name="Zhou S."/>
            <person name="Seidl M.F."/>
            <person name="Cottam E."/>
            <person name="Edel D."/>
            <person name="Hahn M."/>
            <person name="Schwartz D.C."/>
            <person name="Dietrich R.A."/>
            <person name="Widdison S."/>
            <person name="Scalliet G."/>
        </authorList>
    </citation>
    <scope>NUCLEOTIDE SEQUENCE [LARGE SCALE GENOMIC DNA]</scope>
    <source>
        <strain evidence="7 8">B05.10</strain>
    </source>
</reference>
<keyword evidence="3" id="KW-0805">Transcription regulation</keyword>
<dbReference type="KEGG" id="bfu:BCIN_09g00020"/>
<reference evidence="7 8" key="1">
    <citation type="journal article" date="2011" name="PLoS Genet.">
        <title>Genomic analysis of the necrotrophic fungal pathogens Sclerotinia sclerotiorum and Botrytis cinerea.</title>
        <authorList>
            <person name="Amselem J."/>
            <person name="Cuomo C.A."/>
            <person name="van Kan J.A."/>
            <person name="Viaud M."/>
            <person name="Benito E.P."/>
            <person name="Couloux A."/>
            <person name="Coutinho P.M."/>
            <person name="de Vries R.P."/>
            <person name="Dyer P.S."/>
            <person name="Fillinger S."/>
            <person name="Fournier E."/>
            <person name="Gout L."/>
            <person name="Hahn M."/>
            <person name="Kohn L."/>
            <person name="Lapalu N."/>
            <person name="Plummer K.M."/>
            <person name="Pradier J.M."/>
            <person name="Quevillon E."/>
            <person name="Sharon A."/>
            <person name="Simon A."/>
            <person name="ten Have A."/>
            <person name="Tudzynski B."/>
            <person name="Tudzynski P."/>
            <person name="Wincker P."/>
            <person name="Andrew M."/>
            <person name="Anthouard V."/>
            <person name="Beever R.E."/>
            <person name="Beffa R."/>
            <person name="Benoit I."/>
            <person name="Bouzid O."/>
            <person name="Brault B."/>
            <person name="Chen Z."/>
            <person name="Choquer M."/>
            <person name="Collemare J."/>
            <person name="Cotton P."/>
            <person name="Danchin E.G."/>
            <person name="Da Silva C."/>
            <person name="Gautier A."/>
            <person name="Giraud C."/>
            <person name="Giraud T."/>
            <person name="Gonzalez C."/>
            <person name="Grossetete S."/>
            <person name="Guldener U."/>
            <person name="Henrissat B."/>
            <person name="Howlett B.J."/>
            <person name="Kodira C."/>
            <person name="Kretschmer M."/>
            <person name="Lappartient A."/>
            <person name="Leroch M."/>
            <person name="Levis C."/>
            <person name="Mauceli E."/>
            <person name="Neuveglise C."/>
            <person name="Oeser B."/>
            <person name="Pearson M."/>
            <person name="Poulain J."/>
            <person name="Poussereau N."/>
            <person name="Quesneville H."/>
            <person name="Rascle C."/>
            <person name="Schumacher J."/>
            <person name="Segurens B."/>
            <person name="Sexton A."/>
            <person name="Silva E."/>
            <person name="Sirven C."/>
            <person name="Soanes D.M."/>
            <person name="Talbot N.J."/>
            <person name="Templeton M."/>
            <person name="Yandava C."/>
            <person name="Yarden O."/>
            <person name="Zeng Q."/>
            <person name="Rollins J.A."/>
            <person name="Lebrun M.H."/>
            <person name="Dickman M."/>
        </authorList>
    </citation>
    <scope>NUCLEOTIDE SEQUENCE [LARGE SCALE GENOMIC DNA]</scope>
    <source>
        <strain evidence="7 8">B05.10</strain>
    </source>
</reference>
<accession>A0A384JRJ1</accession>
<evidence type="ECO:0000256" key="5">
    <source>
        <dbReference type="ARBA" id="ARBA00023242"/>
    </source>
</evidence>
<dbReference type="GeneID" id="5425709"/>
<proteinExistence type="predicted"/>
<keyword evidence="8" id="KW-1185">Reference proteome</keyword>
<dbReference type="InterPro" id="IPR001138">
    <property type="entry name" value="Zn2Cys6_DnaBD"/>
</dbReference>
<dbReference type="CDD" id="cd12148">
    <property type="entry name" value="fungal_TF_MHR"/>
    <property type="match status" value="1"/>
</dbReference>
<evidence type="ECO:0000256" key="2">
    <source>
        <dbReference type="ARBA" id="ARBA00022723"/>
    </source>
</evidence>
<gene>
    <name evidence="7" type="ORF">BCIN_09g00020</name>
</gene>
<evidence type="ECO:0000313" key="8">
    <source>
        <dbReference type="Proteomes" id="UP000001798"/>
    </source>
</evidence>
<keyword evidence="5" id="KW-0539">Nucleus</keyword>
<name>A0A384JRJ1_BOTFB</name>
<dbReference type="SUPFAM" id="SSF57701">
    <property type="entry name" value="Zn2/Cys6 DNA-binding domain"/>
    <property type="match status" value="1"/>
</dbReference>
<reference evidence="7 8" key="2">
    <citation type="journal article" date="2012" name="Eukaryot. Cell">
        <title>Genome update of Botrytis cinerea strains B05.10 and T4.</title>
        <authorList>
            <person name="Staats M."/>
            <person name="van Kan J.A."/>
        </authorList>
    </citation>
    <scope>NUCLEOTIDE SEQUENCE [LARGE SCALE GENOMIC DNA]</scope>
    <source>
        <strain evidence="7 8">B05.10</strain>
    </source>
</reference>
<protein>
    <recommendedName>
        <fullName evidence="6">Zn(2)-C6 fungal-type domain-containing protein</fullName>
    </recommendedName>
</protein>
<dbReference type="PANTHER" id="PTHR47338">
    <property type="entry name" value="ZN(II)2CYS6 TRANSCRIPTION FACTOR (EUROFUNG)-RELATED"/>
    <property type="match status" value="1"/>
</dbReference>
<evidence type="ECO:0000313" key="7">
    <source>
        <dbReference type="EMBL" id="ATZ53111.1"/>
    </source>
</evidence>
<dbReference type="VEuPathDB" id="FungiDB:Bcin09g00020"/>
<feature type="domain" description="Zn(2)-C6 fungal-type" evidence="6">
    <location>
        <begin position="13"/>
        <end position="43"/>
    </location>
</feature>
<dbReference type="GO" id="GO:0005634">
    <property type="term" value="C:nucleus"/>
    <property type="evidence" value="ECO:0007669"/>
    <property type="project" value="UniProtKB-SubCell"/>
</dbReference>
<dbReference type="PROSITE" id="PS50048">
    <property type="entry name" value="ZN2_CY6_FUNGAL_2"/>
    <property type="match status" value="1"/>
</dbReference>
<dbReference type="SMART" id="SM00066">
    <property type="entry name" value="GAL4"/>
    <property type="match status" value="1"/>
</dbReference>
<dbReference type="OrthoDB" id="270167at2759"/>
<evidence type="ECO:0000256" key="1">
    <source>
        <dbReference type="ARBA" id="ARBA00004123"/>
    </source>
</evidence>
<dbReference type="CDD" id="cd00067">
    <property type="entry name" value="GAL4"/>
    <property type="match status" value="1"/>
</dbReference>
<keyword evidence="4" id="KW-0804">Transcription</keyword>
<dbReference type="PANTHER" id="PTHR47338:SF20">
    <property type="entry name" value="ZN(II)2CYS6 TRANSCRIPTION FACTOR (EUROFUNG)"/>
    <property type="match status" value="1"/>
</dbReference>
<keyword evidence="2" id="KW-0479">Metal-binding</keyword>
<dbReference type="Pfam" id="PF00172">
    <property type="entry name" value="Zn_clus"/>
    <property type="match status" value="1"/>
</dbReference>
<organism evidence="7 8">
    <name type="scientific">Botryotinia fuckeliana (strain B05.10)</name>
    <name type="common">Noble rot fungus</name>
    <name type="synonym">Botrytis cinerea</name>
    <dbReference type="NCBI Taxonomy" id="332648"/>
    <lineage>
        <taxon>Eukaryota</taxon>
        <taxon>Fungi</taxon>
        <taxon>Dikarya</taxon>
        <taxon>Ascomycota</taxon>
        <taxon>Pezizomycotina</taxon>
        <taxon>Leotiomycetes</taxon>
        <taxon>Helotiales</taxon>
        <taxon>Sclerotiniaceae</taxon>
        <taxon>Botrytis</taxon>
    </lineage>
</organism>
<dbReference type="RefSeq" id="XP_024550623.1">
    <property type="nucleotide sequence ID" value="XM_024694830.1"/>
</dbReference>
<dbReference type="GO" id="GO:0000981">
    <property type="term" value="F:DNA-binding transcription factor activity, RNA polymerase II-specific"/>
    <property type="evidence" value="ECO:0007669"/>
    <property type="project" value="InterPro"/>
</dbReference>
<evidence type="ECO:0000259" key="6">
    <source>
        <dbReference type="PROSITE" id="PS50048"/>
    </source>
</evidence>
<dbReference type="AlphaFoldDB" id="A0A384JRJ1"/>
<evidence type="ECO:0000256" key="4">
    <source>
        <dbReference type="ARBA" id="ARBA00023163"/>
    </source>
</evidence>
<comment type="subcellular location">
    <subcellularLocation>
        <location evidence="1">Nucleus</location>
    </subcellularLocation>
</comment>
<evidence type="ECO:0000256" key="3">
    <source>
        <dbReference type="ARBA" id="ARBA00023015"/>
    </source>
</evidence>
<dbReference type="EMBL" id="CP009813">
    <property type="protein sequence ID" value="ATZ53111.1"/>
    <property type="molecule type" value="Genomic_DNA"/>
</dbReference>
<dbReference type="InterPro" id="IPR050815">
    <property type="entry name" value="TF_fung"/>
</dbReference>
<dbReference type="Proteomes" id="UP000001798">
    <property type="component" value="Chromosome 9"/>
</dbReference>
<dbReference type="Gene3D" id="4.10.240.10">
    <property type="entry name" value="Zn(2)-C6 fungal-type DNA-binding domain"/>
    <property type="match status" value="1"/>
</dbReference>
<dbReference type="GO" id="GO:0008270">
    <property type="term" value="F:zinc ion binding"/>
    <property type="evidence" value="ECO:0007669"/>
    <property type="project" value="InterPro"/>
</dbReference>
<dbReference type="PROSITE" id="PS00463">
    <property type="entry name" value="ZN2_CY6_FUNGAL_1"/>
    <property type="match status" value="1"/>
</dbReference>
<dbReference type="InterPro" id="IPR036864">
    <property type="entry name" value="Zn2-C6_fun-type_DNA-bd_sf"/>
</dbReference>
<sequence length="464" mass="52434">MSAQRVSEIAKHACLRCKDRKRKCDKALPSCSLCERLRQACKYDNRPISPVRNSQAPENAFSPHHIKDAIVQKLLNFTREDIVTIYLRTLQPWFAFIPEERLSGEFPNTWNDASVDVTLFAFTILLFNAQPLLLEGSYRLQPDTMLMYLSIKSWLALLEGAGLNSIGLVYSRLLNTLFEVVHGFHPAAYLSIAATVRAADALSVYDENRVPLLSSLGSIKEREERRDIWCGIMILDRYLAVENGKFPPVTRGRNIPDYQNQFDRNAEMVSSSFHGSFEASCLLDKVHIAIYEPTLEQSFNIEEITMILGALSSLQTIVAQDMVGKSRLSSSGLAFATTGLLLIFENGAKPTIDGRTSQCREPSIAIMANLLDDILKLLEELDDSVVFDVQNFSPFVLHLIYKAGAIITERLQVGIDLEMNLRKVRIFRKFLKFMSQKWLAGERYLELLNEDTAPRILKAIECDG</sequence>